<evidence type="ECO:0000256" key="5">
    <source>
        <dbReference type="ARBA" id="ARBA00022714"/>
    </source>
</evidence>
<dbReference type="Gene3D" id="3.40.50.150">
    <property type="entry name" value="Vaccinia Virus protein VP39"/>
    <property type="match status" value="1"/>
</dbReference>
<name>A0A8J1UTK3_OWEFU</name>
<evidence type="ECO:0000256" key="3">
    <source>
        <dbReference type="ARBA" id="ARBA00022485"/>
    </source>
</evidence>
<comment type="domain">
    <text evidence="10">The N-terminal domain has structural similarity with S-adenosyl-L-methionine-dependent methyltransferases, but does not bind S-adenosyl-L-methionine. It is required for correct assembly of the 2 Fe-S clusters.</text>
</comment>
<comment type="similarity">
    <text evidence="2 10">Belongs to the anamorsin family.</text>
</comment>
<evidence type="ECO:0000313" key="12">
    <source>
        <dbReference type="Proteomes" id="UP000749559"/>
    </source>
</evidence>
<feature type="short sequence motif" description="Cx2C motif 2" evidence="10">
    <location>
        <begin position="257"/>
        <end position="260"/>
    </location>
</feature>
<keyword evidence="12" id="KW-1185">Reference proteome</keyword>
<dbReference type="InterPro" id="IPR007785">
    <property type="entry name" value="Anamorsin"/>
</dbReference>
<keyword evidence="3 10" id="KW-0004">4Fe-4S</keyword>
<evidence type="ECO:0000256" key="9">
    <source>
        <dbReference type="ARBA" id="ARBA00023128"/>
    </source>
</evidence>
<dbReference type="SUPFAM" id="SSF53335">
    <property type="entry name" value="S-adenosyl-L-methionine-dependent methyltransferases"/>
    <property type="match status" value="1"/>
</dbReference>
<organism evidence="11 12">
    <name type="scientific">Owenia fusiformis</name>
    <name type="common">Polychaete worm</name>
    <dbReference type="NCBI Taxonomy" id="6347"/>
    <lineage>
        <taxon>Eukaryota</taxon>
        <taxon>Metazoa</taxon>
        <taxon>Spiralia</taxon>
        <taxon>Lophotrochozoa</taxon>
        <taxon>Annelida</taxon>
        <taxon>Polychaeta</taxon>
        <taxon>Sedentaria</taxon>
        <taxon>Canalipalpata</taxon>
        <taxon>Sabellida</taxon>
        <taxon>Oweniida</taxon>
        <taxon>Oweniidae</taxon>
        <taxon>Owenia</taxon>
    </lineage>
</organism>
<dbReference type="EMBL" id="CAIIXF020000003">
    <property type="protein sequence ID" value="CAH1780159.1"/>
    <property type="molecule type" value="Genomic_DNA"/>
</dbReference>
<dbReference type="HAMAP" id="MF_03115">
    <property type="entry name" value="Anamorsin"/>
    <property type="match status" value="1"/>
</dbReference>
<feature type="binding site" evidence="10">
    <location>
        <position position="249"/>
    </location>
    <ligand>
        <name>[4Fe-4S] cluster</name>
        <dbReference type="ChEBI" id="CHEBI:49883"/>
    </ligand>
</feature>
<dbReference type="Pfam" id="PF20922">
    <property type="entry name" value="Anamorsin_N"/>
    <property type="match status" value="1"/>
</dbReference>
<keyword evidence="4 10" id="KW-0963">Cytoplasm</keyword>
<dbReference type="CDD" id="cd02440">
    <property type="entry name" value="AdoMet_MTases"/>
    <property type="match status" value="1"/>
</dbReference>
<evidence type="ECO:0000256" key="2">
    <source>
        <dbReference type="ARBA" id="ARBA00008169"/>
    </source>
</evidence>
<dbReference type="PANTHER" id="PTHR13273:SF14">
    <property type="entry name" value="ANAMORSIN"/>
    <property type="match status" value="1"/>
</dbReference>
<comment type="subcellular location">
    <subcellularLocation>
        <location evidence="10">Cytoplasm</location>
    </subcellularLocation>
    <subcellularLocation>
        <location evidence="10">Mitochondrion intermembrane space</location>
    </subcellularLocation>
</comment>
<dbReference type="GO" id="GO:0016226">
    <property type="term" value="P:iron-sulfur cluster assembly"/>
    <property type="evidence" value="ECO:0007669"/>
    <property type="project" value="UniProtKB-UniRule"/>
</dbReference>
<feature type="binding site" evidence="10">
    <location>
        <position position="208"/>
    </location>
    <ligand>
        <name>[2Fe-2S] cluster</name>
        <dbReference type="ChEBI" id="CHEBI:190135"/>
    </ligand>
</feature>
<dbReference type="PANTHER" id="PTHR13273">
    <property type="entry name" value="ANAMORSIN"/>
    <property type="match status" value="1"/>
</dbReference>
<dbReference type="GO" id="GO:0005758">
    <property type="term" value="C:mitochondrial intermembrane space"/>
    <property type="evidence" value="ECO:0007669"/>
    <property type="project" value="UniProtKB-SubCell"/>
</dbReference>
<dbReference type="GO" id="GO:0046872">
    <property type="term" value="F:metal ion binding"/>
    <property type="evidence" value="ECO:0007669"/>
    <property type="project" value="UniProtKB-KW"/>
</dbReference>
<comment type="caution">
    <text evidence="10">Lacks conserved residue(s) required for the propagation of feature annotation.</text>
</comment>
<dbReference type="InterPro" id="IPR049011">
    <property type="entry name" value="Anamorsin_N_metazoan"/>
</dbReference>
<dbReference type="GO" id="GO:0051537">
    <property type="term" value="F:2 iron, 2 sulfur cluster binding"/>
    <property type="evidence" value="ECO:0007669"/>
    <property type="project" value="UniProtKB-UniRule"/>
</dbReference>
<dbReference type="InterPro" id="IPR029063">
    <property type="entry name" value="SAM-dependent_MTases_sf"/>
</dbReference>
<feature type="binding site" evidence="10">
    <location>
        <position position="223"/>
    </location>
    <ligand>
        <name>[2Fe-2S] cluster</name>
        <dbReference type="ChEBI" id="CHEBI:190135"/>
    </ligand>
</feature>
<evidence type="ECO:0000256" key="4">
    <source>
        <dbReference type="ARBA" id="ARBA00022490"/>
    </source>
</evidence>
<dbReference type="GO" id="GO:0009055">
    <property type="term" value="F:electron transfer activity"/>
    <property type="evidence" value="ECO:0007669"/>
    <property type="project" value="UniProtKB-UniRule"/>
</dbReference>
<evidence type="ECO:0000256" key="7">
    <source>
        <dbReference type="ARBA" id="ARBA00023004"/>
    </source>
</evidence>
<comment type="domain">
    <text evidence="10">The C-terminal domain binds 2 Fe-S clusters but is otherwise mostly in an intrinsically disordered conformation.</text>
</comment>
<dbReference type="AlphaFoldDB" id="A0A8J1UTK3"/>
<comment type="caution">
    <text evidence="11">The sequence shown here is derived from an EMBL/GenBank/DDBJ whole genome shotgun (WGS) entry which is preliminary data.</text>
</comment>
<protein>
    <recommendedName>
        <fullName evidence="10">Anamorsin homolog</fullName>
    </recommendedName>
    <alternativeName>
        <fullName evidence="10">Fe-S cluster assembly protein DRE2 homolog</fullName>
    </alternativeName>
</protein>
<dbReference type="OrthoDB" id="311633at2759"/>
<dbReference type="GO" id="GO:0051539">
    <property type="term" value="F:4 iron, 4 sulfur cluster binding"/>
    <property type="evidence" value="ECO:0007669"/>
    <property type="project" value="UniProtKB-KW"/>
</dbReference>
<feature type="binding site" evidence="10">
    <location>
        <position position="218"/>
    </location>
    <ligand>
        <name>[2Fe-2S] cluster</name>
        <dbReference type="ChEBI" id="CHEBI:190135"/>
    </ligand>
</feature>
<comment type="cofactor">
    <cofactor evidence="10">
        <name>[2Fe-2S] cluster</name>
        <dbReference type="ChEBI" id="CHEBI:190135"/>
    </cofactor>
</comment>
<comment type="function">
    <text evidence="10">Component of the cytosolic iron-sulfur (Fe-S) protein assembly (CIA) machinery. Required for the maturation of extramitochondrial Fe-S proteins. Part of an electron transfer chain functioning in an early step of cytosolic Fe-S biogenesis, facilitating the de novo assembly of a [4Fe-4S] cluster on the cytosolic Fe-S scaffold complex. Electrons are transferred from NADPH via a FAD- and FMN-containing diflavin oxidoreductase. Together with the diflavin oxidoreductase, also required for the assembly of the diferric tyrosyl radical cofactor of ribonucleotide reductase (RNR), probably by providing electrons for reduction during radical cofactor maturation in the catalytic small subunit.</text>
</comment>
<dbReference type="Pfam" id="PF05093">
    <property type="entry name" value="CIAPIN1"/>
    <property type="match status" value="1"/>
</dbReference>
<gene>
    <name evidence="11" type="ORF">OFUS_LOCUS6889</name>
</gene>
<feature type="binding site" evidence="10">
    <location>
        <position position="260"/>
    </location>
    <ligand>
        <name>[4Fe-4S] cluster</name>
        <dbReference type="ChEBI" id="CHEBI:49883"/>
    </ligand>
</feature>
<reference evidence="11" key="1">
    <citation type="submission" date="2022-03" db="EMBL/GenBank/DDBJ databases">
        <authorList>
            <person name="Martin C."/>
        </authorList>
    </citation>
    <scope>NUCLEOTIDE SEQUENCE</scope>
</reference>
<keyword evidence="8 10" id="KW-0411">Iron-sulfur</keyword>
<dbReference type="Proteomes" id="UP000749559">
    <property type="component" value="Unassembled WGS sequence"/>
</dbReference>
<accession>A0A8J1UTK3</accession>
<keyword evidence="6 10" id="KW-0479">Metal-binding</keyword>
<comment type="domain">
    <text evidence="10">The twin Cx2C motifs are involved in the recognition by the mitochondrial MIA40-ERV1 disulfide relay system. The formation of 2 disulfide bonds in the Cx2C motifs through dithiol/disulfide exchange reactions effectively traps the protein in the mitochondrial intermembrane space.</text>
</comment>
<feature type="region of interest" description="Fe-S binding site B" evidence="10">
    <location>
        <begin position="246"/>
        <end position="260"/>
    </location>
</feature>
<sequence length="285" mass="30627">MSTLSLKSSDKVLLLWGGEVQPDLIQTTVEQLKTTVKEGSVQVENIHRLTMANHSASSFDVILSGIIPPPSVLHTMDILAEIARLLKPSGRLIMDEAMEANSADKTSSILTMSGFIDISKEEKSNVKRFTAAKPSYEVGTSTQLKLSFAVKPKTQDPAPKVDTNVAKVWSLSANDMLDDDIDIMDSDELLDEDDLKKPDPESLKAPACGPNSASKKACKNCSCGFADELNGTSGQAKKSTEQASACGSCYLGDAFRCSSCPYLGMPAFKPGEKIQLSTRQLNADS</sequence>
<keyword evidence="5 10" id="KW-0001">2Fe-2S</keyword>
<keyword evidence="9 10" id="KW-0496">Mitochondrion</keyword>
<feature type="short sequence motif" description="Cx2C motif 1" evidence="10">
    <location>
        <begin position="246"/>
        <end position="249"/>
    </location>
</feature>
<feature type="binding site" evidence="10">
    <location>
        <position position="246"/>
    </location>
    <ligand>
        <name>[4Fe-4S] cluster</name>
        <dbReference type="ChEBI" id="CHEBI:49883"/>
    </ligand>
</feature>
<evidence type="ECO:0000256" key="10">
    <source>
        <dbReference type="HAMAP-Rule" id="MF_03115"/>
    </source>
</evidence>
<feature type="binding site" evidence="10">
    <location>
        <position position="257"/>
    </location>
    <ligand>
        <name>[4Fe-4S] cluster</name>
        <dbReference type="ChEBI" id="CHEBI:49883"/>
    </ligand>
</feature>
<evidence type="ECO:0000256" key="6">
    <source>
        <dbReference type="ARBA" id="ARBA00022723"/>
    </source>
</evidence>
<proteinExistence type="inferred from homology"/>
<keyword evidence="7 10" id="KW-0408">Iron</keyword>
<dbReference type="InterPro" id="IPR046408">
    <property type="entry name" value="CIAPIN1"/>
</dbReference>
<evidence type="ECO:0000256" key="1">
    <source>
        <dbReference type="ARBA" id="ARBA00001966"/>
    </source>
</evidence>
<evidence type="ECO:0000256" key="8">
    <source>
        <dbReference type="ARBA" id="ARBA00023014"/>
    </source>
</evidence>
<evidence type="ECO:0000313" key="11">
    <source>
        <dbReference type="EMBL" id="CAH1780159.1"/>
    </source>
</evidence>
<comment type="subunit">
    <text evidence="10">Monomer.</text>
</comment>
<comment type="cofactor">
    <cofactor evidence="1 10">
        <name>[4Fe-4S] cluster</name>
        <dbReference type="ChEBI" id="CHEBI:49883"/>
    </cofactor>
</comment>
<feature type="binding site" evidence="10">
    <location>
        <position position="221"/>
    </location>
    <ligand>
        <name>[2Fe-2S] cluster</name>
        <dbReference type="ChEBI" id="CHEBI:190135"/>
    </ligand>
</feature>